<feature type="compositionally biased region" description="Basic and acidic residues" evidence="1">
    <location>
        <begin position="53"/>
        <end position="65"/>
    </location>
</feature>
<feature type="region of interest" description="Disordered" evidence="1">
    <location>
        <begin position="1"/>
        <end position="65"/>
    </location>
</feature>
<name>A0ABR8VPJ4_9BACI</name>
<evidence type="ECO:0000256" key="1">
    <source>
        <dbReference type="SAM" id="MobiDB-lite"/>
    </source>
</evidence>
<evidence type="ECO:0000313" key="3">
    <source>
        <dbReference type="Proteomes" id="UP000648182"/>
    </source>
</evidence>
<keyword evidence="3" id="KW-1185">Reference proteome</keyword>
<dbReference type="InterPro" id="IPR025413">
    <property type="entry name" value="YpzG-like"/>
</dbReference>
<comment type="caution">
    <text evidence="2">The sequence shown here is derived from an EMBL/GenBank/DDBJ whole genome shotgun (WGS) entry which is preliminary data.</text>
</comment>
<evidence type="ECO:0000313" key="2">
    <source>
        <dbReference type="EMBL" id="MBD8006677.1"/>
    </source>
</evidence>
<dbReference type="Pfam" id="PF14139">
    <property type="entry name" value="YpzG"/>
    <property type="match status" value="1"/>
</dbReference>
<organism evidence="2 3">
    <name type="scientific">Bacillus norwichensis</name>
    <dbReference type="NCBI Taxonomy" id="2762217"/>
    <lineage>
        <taxon>Bacteria</taxon>
        <taxon>Bacillati</taxon>
        <taxon>Bacillota</taxon>
        <taxon>Bacilli</taxon>
        <taxon>Bacillales</taxon>
        <taxon>Bacillaceae</taxon>
        <taxon>Bacillus</taxon>
    </lineage>
</organism>
<accession>A0ABR8VPJ4</accession>
<protein>
    <submittedName>
        <fullName evidence="2">YpzG family protein</fullName>
    </submittedName>
</protein>
<dbReference type="Proteomes" id="UP000648182">
    <property type="component" value="Unassembled WGS sequence"/>
</dbReference>
<dbReference type="EMBL" id="JACSPV010000035">
    <property type="protein sequence ID" value="MBD8006677.1"/>
    <property type="molecule type" value="Genomic_DNA"/>
</dbReference>
<gene>
    <name evidence="2" type="ORF">H9631_16480</name>
</gene>
<sequence>MSDNHNDKGGWIVQKDQNSHLNRNLTPFNRGWYRPKHDGSQVNGQTQQTQEKIILEKDAVKRYKR</sequence>
<proteinExistence type="predicted"/>
<reference evidence="2 3" key="1">
    <citation type="submission" date="2020-08" db="EMBL/GenBank/DDBJ databases">
        <title>A Genomic Blueprint of the Chicken Gut Microbiome.</title>
        <authorList>
            <person name="Gilroy R."/>
            <person name="Ravi A."/>
            <person name="Getino M."/>
            <person name="Pursley I."/>
            <person name="Horton D.L."/>
            <person name="Alikhan N.-F."/>
            <person name="Baker D."/>
            <person name="Gharbi K."/>
            <person name="Hall N."/>
            <person name="Watson M."/>
            <person name="Adriaenssens E.M."/>
            <person name="Foster-Nyarko E."/>
            <person name="Jarju S."/>
            <person name="Secka A."/>
            <person name="Antonio M."/>
            <person name="Oren A."/>
            <person name="Chaudhuri R."/>
            <person name="La Ragione R.M."/>
            <person name="Hildebrand F."/>
            <person name="Pallen M.J."/>
        </authorList>
    </citation>
    <scope>NUCLEOTIDE SEQUENCE [LARGE SCALE GENOMIC DNA]</scope>
    <source>
        <strain evidence="2 3">Sa1BUA2</strain>
    </source>
</reference>
<feature type="compositionally biased region" description="Polar residues" evidence="1">
    <location>
        <begin position="15"/>
        <end position="27"/>
    </location>
</feature>
<feature type="compositionally biased region" description="Polar residues" evidence="1">
    <location>
        <begin position="40"/>
        <end position="51"/>
    </location>
</feature>